<reference evidence="4" key="1">
    <citation type="submission" date="2020-01" db="EMBL/GenBank/DDBJ databases">
        <authorList>
            <consortium name="DOE Joint Genome Institute"/>
            <person name="Haridas S."/>
            <person name="Albert R."/>
            <person name="Binder M."/>
            <person name="Bloem J."/>
            <person name="Labutti K."/>
            <person name="Salamov A."/>
            <person name="Andreopoulos B."/>
            <person name="Baker S.E."/>
            <person name="Barry K."/>
            <person name="Bills G."/>
            <person name="Bluhm B.H."/>
            <person name="Cannon C."/>
            <person name="Castanera R."/>
            <person name="Culley D.E."/>
            <person name="Daum C."/>
            <person name="Ezra D."/>
            <person name="Gonzalez J.B."/>
            <person name="Henrissat B."/>
            <person name="Kuo A."/>
            <person name="Liang C."/>
            <person name="Lipzen A."/>
            <person name="Lutzoni F."/>
            <person name="Magnuson J."/>
            <person name="Mondo S."/>
            <person name="Nolan M."/>
            <person name="Ohm R."/>
            <person name="Pangilinan J."/>
            <person name="Park H.-J."/>
            <person name="Ramirez L."/>
            <person name="Alfaro M."/>
            <person name="Sun H."/>
            <person name="Tritt A."/>
            <person name="Yoshinaga Y."/>
            <person name="Zwiers L.-H."/>
            <person name="Turgeon B.G."/>
            <person name="Goodwin S.B."/>
            <person name="Spatafora J.W."/>
            <person name="Crous P.W."/>
            <person name="Grigoriev I.V."/>
        </authorList>
    </citation>
    <scope>NUCLEOTIDE SEQUENCE</scope>
    <source>
        <strain evidence="4">CBS 342.82</strain>
    </source>
</reference>
<keyword evidence="1" id="KW-0175">Coiled coil</keyword>
<proteinExistence type="predicted"/>
<sequence>MAIARLDLDNTRKTVSEVFAAAQIADEDDNDDNFKFNQWAGAERKEDRRQSLGIDLKRLATIAQVTYIESRQADRIKALRKVVEKTEVDRNDADQQQKELLRRVHDLEELAKNYRSDMAAATKQSSDLTVFKELLTAVKELMAAVTKERSSDMALVKELLSAMAKERSSDMAIVKELLAATTKQSGTVKQSRGNMITATRETIDPEAMQALKDEITTLKQELENLRPIKRFLDNHYAHRNTSTKDKSESGITEGSRSSRQDDQTGSSIPRHDSQSRLLDVFKPDTGASQDQLKNRHSDSTLRTARDMSHKLFRKLPGSKTSLHH</sequence>
<protein>
    <submittedName>
        <fullName evidence="4">Uncharacterized protein</fullName>
    </submittedName>
</protein>
<gene>
    <name evidence="4" type="ORF">K489DRAFT_375306</name>
</gene>
<accession>A0A6J3MH00</accession>
<evidence type="ECO:0000313" key="3">
    <source>
        <dbReference type="Proteomes" id="UP000504637"/>
    </source>
</evidence>
<organism evidence="4">
    <name type="scientific">Dissoconium aciculare CBS 342.82</name>
    <dbReference type="NCBI Taxonomy" id="1314786"/>
    <lineage>
        <taxon>Eukaryota</taxon>
        <taxon>Fungi</taxon>
        <taxon>Dikarya</taxon>
        <taxon>Ascomycota</taxon>
        <taxon>Pezizomycotina</taxon>
        <taxon>Dothideomycetes</taxon>
        <taxon>Dothideomycetidae</taxon>
        <taxon>Mycosphaerellales</taxon>
        <taxon>Dissoconiaceae</taxon>
        <taxon>Dissoconium</taxon>
    </lineage>
</organism>
<dbReference type="Proteomes" id="UP000504637">
    <property type="component" value="Unplaced"/>
</dbReference>
<dbReference type="RefSeq" id="XP_033464256.1">
    <property type="nucleotide sequence ID" value="XM_033603655.1"/>
</dbReference>
<dbReference type="AlphaFoldDB" id="A0A6J3MH00"/>
<feature type="compositionally biased region" description="Basic and acidic residues" evidence="2">
    <location>
        <begin position="269"/>
        <end position="282"/>
    </location>
</feature>
<evidence type="ECO:0000256" key="2">
    <source>
        <dbReference type="SAM" id="MobiDB-lite"/>
    </source>
</evidence>
<evidence type="ECO:0000313" key="4">
    <source>
        <dbReference type="RefSeq" id="XP_033464256.1"/>
    </source>
</evidence>
<feature type="compositionally biased region" description="Basic and acidic residues" evidence="2">
    <location>
        <begin position="236"/>
        <end position="248"/>
    </location>
</feature>
<name>A0A6J3MH00_9PEZI</name>
<keyword evidence="3" id="KW-1185">Reference proteome</keyword>
<reference evidence="4" key="2">
    <citation type="submission" date="2020-04" db="EMBL/GenBank/DDBJ databases">
        <authorList>
            <consortium name="NCBI Genome Project"/>
        </authorList>
    </citation>
    <scope>NUCLEOTIDE SEQUENCE</scope>
    <source>
        <strain evidence="4">CBS 342.82</strain>
    </source>
</reference>
<feature type="compositionally biased region" description="Basic and acidic residues" evidence="2">
    <location>
        <begin position="292"/>
        <end position="309"/>
    </location>
</feature>
<feature type="coiled-coil region" evidence="1">
    <location>
        <begin position="76"/>
        <end position="124"/>
    </location>
</feature>
<dbReference type="GeneID" id="54361455"/>
<feature type="region of interest" description="Disordered" evidence="2">
    <location>
        <begin position="236"/>
        <end position="324"/>
    </location>
</feature>
<reference evidence="4" key="3">
    <citation type="submission" date="2025-08" db="UniProtKB">
        <authorList>
            <consortium name="RefSeq"/>
        </authorList>
    </citation>
    <scope>IDENTIFICATION</scope>
    <source>
        <strain evidence="4">CBS 342.82</strain>
    </source>
</reference>
<evidence type="ECO:0000256" key="1">
    <source>
        <dbReference type="SAM" id="Coils"/>
    </source>
</evidence>